<evidence type="ECO:0000256" key="6">
    <source>
        <dbReference type="ARBA" id="ARBA00022989"/>
    </source>
</evidence>
<keyword evidence="7" id="KW-0472">Membrane</keyword>
<dbReference type="CDD" id="cd03213">
    <property type="entry name" value="ABCG_EPDR"/>
    <property type="match status" value="1"/>
</dbReference>
<dbReference type="InterPro" id="IPR003593">
    <property type="entry name" value="AAA+_ATPase"/>
</dbReference>
<reference evidence="9" key="1">
    <citation type="submission" date="2013-10" db="EMBL/GenBank/DDBJ databases">
        <title>Genomic analysis of the causative agents of coccidiosis in chickens.</title>
        <authorList>
            <person name="Reid A.J."/>
            <person name="Blake D."/>
            <person name="Billington K."/>
            <person name="Browne H."/>
            <person name="Dunn M."/>
            <person name="Hung S."/>
            <person name="Kawahara F."/>
            <person name="Miranda-Saavedra D."/>
            <person name="Mourier T."/>
            <person name="Nagra H."/>
            <person name="Otto T.D."/>
            <person name="Rawlings N."/>
            <person name="Sanchez A."/>
            <person name="Sanders M."/>
            <person name="Subramaniam C."/>
            <person name="Tay Y."/>
            <person name="Dear P."/>
            <person name="Doerig C."/>
            <person name="Gruber A."/>
            <person name="Parkinson J."/>
            <person name="Shirley M."/>
            <person name="Wan K.L."/>
            <person name="Berriman M."/>
            <person name="Tomley F."/>
            <person name="Pain A."/>
        </authorList>
    </citation>
    <scope>NUCLEOTIDE SEQUENCE [LARGE SCALE GENOMIC DNA]</scope>
    <source>
        <strain evidence="9">Weybridge</strain>
    </source>
</reference>
<evidence type="ECO:0000313" key="10">
    <source>
        <dbReference type="Proteomes" id="UP000030763"/>
    </source>
</evidence>
<dbReference type="Proteomes" id="UP000030763">
    <property type="component" value="Unassembled WGS sequence"/>
</dbReference>
<evidence type="ECO:0000313" key="9">
    <source>
        <dbReference type="EMBL" id="CDJ59380.1"/>
    </source>
</evidence>
<dbReference type="RefSeq" id="XP_013336028.1">
    <property type="nucleotide sequence ID" value="XM_013480574.1"/>
</dbReference>
<dbReference type="PROSITE" id="PS00211">
    <property type="entry name" value="ABC_TRANSPORTER_1"/>
    <property type="match status" value="1"/>
</dbReference>
<keyword evidence="5" id="KW-0067">ATP-binding</keyword>
<dbReference type="Pfam" id="PF00005">
    <property type="entry name" value="ABC_tran"/>
    <property type="match status" value="1"/>
</dbReference>
<dbReference type="OMA" id="TAICTIH"/>
<keyword evidence="2" id="KW-0813">Transport</keyword>
<organism evidence="9 10">
    <name type="scientific">Eimeria maxima</name>
    <name type="common">Coccidian parasite</name>
    <dbReference type="NCBI Taxonomy" id="5804"/>
    <lineage>
        <taxon>Eukaryota</taxon>
        <taxon>Sar</taxon>
        <taxon>Alveolata</taxon>
        <taxon>Apicomplexa</taxon>
        <taxon>Conoidasida</taxon>
        <taxon>Coccidia</taxon>
        <taxon>Eucoccidiorida</taxon>
        <taxon>Eimeriorina</taxon>
        <taxon>Eimeriidae</taxon>
        <taxon>Eimeria</taxon>
    </lineage>
</organism>
<proteinExistence type="predicted"/>
<keyword evidence="4" id="KW-0547">Nucleotide-binding</keyword>
<dbReference type="OrthoDB" id="184675at2759"/>
<feature type="domain" description="ABC transporter" evidence="8">
    <location>
        <begin position="121"/>
        <end position="363"/>
    </location>
</feature>
<evidence type="ECO:0000256" key="7">
    <source>
        <dbReference type="ARBA" id="ARBA00023136"/>
    </source>
</evidence>
<sequence>MADTQEEFLRQLSSAVPPAGAGDCCEALNAAASDVVLRRFSIQSLRSRRSSVDKRSASCMDGMEDAALARSEGMTPPESDEQNPTYERLKDLPFCPPVTITFTDVSLKVNVPKRFTGALSLPVLNQIASAVTPPQTKTLLQGVGGTVKPGEMVALMGASGAGKSTLLNVLSRRIVSNGGSVLFNGKPLGSAEVKRLCCFIQQSDSFYGFLTVQEHLDCVARLRTGQKKEQRSKLVDRLVELYGLTKVKDSRIGNLQMAAKRGISGGEKKRLNIATEMMTNPSVIFADEPTTGLDSFIAENVMNIFRLLADRGRTIICTIHQPSSNIFNMFTKVLLLSRGRLVFYGDREATLLYFSRLGRPCPPFTSVPEFLLELLVKQQLNLGEPSEDLSDLTPEKYE</sequence>
<evidence type="ECO:0000256" key="4">
    <source>
        <dbReference type="ARBA" id="ARBA00022741"/>
    </source>
</evidence>
<gene>
    <name evidence="9" type="ORF">EMWEY_00021760</name>
</gene>
<dbReference type="EMBL" id="HG720354">
    <property type="protein sequence ID" value="CDJ59380.1"/>
    <property type="molecule type" value="Genomic_DNA"/>
</dbReference>
<dbReference type="PROSITE" id="PS50893">
    <property type="entry name" value="ABC_TRANSPORTER_2"/>
    <property type="match status" value="1"/>
</dbReference>
<dbReference type="GeneID" id="25336162"/>
<dbReference type="PANTHER" id="PTHR48041">
    <property type="entry name" value="ABC TRANSPORTER G FAMILY MEMBER 28"/>
    <property type="match status" value="1"/>
</dbReference>
<dbReference type="GO" id="GO:0005886">
    <property type="term" value="C:plasma membrane"/>
    <property type="evidence" value="ECO:0007669"/>
    <property type="project" value="TreeGrafter"/>
</dbReference>
<dbReference type="VEuPathDB" id="ToxoDB:EMWEY_00021760"/>
<dbReference type="Gene3D" id="3.40.50.300">
    <property type="entry name" value="P-loop containing nucleotide triphosphate hydrolases"/>
    <property type="match status" value="1"/>
</dbReference>
<protein>
    <submittedName>
        <fullName evidence="9">White protein, putative</fullName>
    </submittedName>
</protein>
<evidence type="ECO:0000256" key="5">
    <source>
        <dbReference type="ARBA" id="ARBA00022840"/>
    </source>
</evidence>
<dbReference type="InterPro" id="IPR003439">
    <property type="entry name" value="ABC_transporter-like_ATP-bd"/>
</dbReference>
<keyword evidence="10" id="KW-1185">Reference proteome</keyword>
<dbReference type="GO" id="GO:0005524">
    <property type="term" value="F:ATP binding"/>
    <property type="evidence" value="ECO:0007669"/>
    <property type="project" value="UniProtKB-KW"/>
</dbReference>
<dbReference type="InterPro" id="IPR027417">
    <property type="entry name" value="P-loop_NTPase"/>
</dbReference>
<dbReference type="GO" id="GO:0042626">
    <property type="term" value="F:ATPase-coupled transmembrane transporter activity"/>
    <property type="evidence" value="ECO:0007669"/>
    <property type="project" value="TreeGrafter"/>
</dbReference>
<accession>U6MCI7</accession>
<evidence type="ECO:0000256" key="2">
    <source>
        <dbReference type="ARBA" id="ARBA00022448"/>
    </source>
</evidence>
<name>U6MCI7_EIMMA</name>
<evidence type="ECO:0000256" key="1">
    <source>
        <dbReference type="ARBA" id="ARBA00004141"/>
    </source>
</evidence>
<keyword evidence="3" id="KW-0812">Transmembrane</keyword>
<dbReference type="PANTHER" id="PTHR48041:SF139">
    <property type="entry name" value="PROTEIN SCARLET"/>
    <property type="match status" value="1"/>
</dbReference>
<dbReference type="AlphaFoldDB" id="U6MCI7"/>
<dbReference type="InterPro" id="IPR050352">
    <property type="entry name" value="ABCG_transporters"/>
</dbReference>
<dbReference type="SUPFAM" id="SSF52540">
    <property type="entry name" value="P-loop containing nucleoside triphosphate hydrolases"/>
    <property type="match status" value="1"/>
</dbReference>
<evidence type="ECO:0000256" key="3">
    <source>
        <dbReference type="ARBA" id="ARBA00022692"/>
    </source>
</evidence>
<keyword evidence="6" id="KW-1133">Transmembrane helix</keyword>
<dbReference type="SMART" id="SM00382">
    <property type="entry name" value="AAA"/>
    <property type="match status" value="1"/>
</dbReference>
<dbReference type="InterPro" id="IPR017871">
    <property type="entry name" value="ABC_transporter-like_CS"/>
</dbReference>
<dbReference type="GO" id="GO:0016887">
    <property type="term" value="F:ATP hydrolysis activity"/>
    <property type="evidence" value="ECO:0007669"/>
    <property type="project" value="InterPro"/>
</dbReference>
<evidence type="ECO:0000259" key="8">
    <source>
        <dbReference type="PROSITE" id="PS50893"/>
    </source>
</evidence>
<comment type="subcellular location">
    <subcellularLocation>
        <location evidence="1">Membrane</location>
        <topology evidence="1">Multi-pass membrane protein</topology>
    </subcellularLocation>
</comment>
<reference evidence="9" key="2">
    <citation type="submission" date="2013-10" db="EMBL/GenBank/DDBJ databases">
        <authorList>
            <person name="Aslett M."/>
        </authorList>
    </citation>
    <scope>NUCLEOTIDE SEQUENCE [LARGE SCALE GENOMIC DNA]</scope>
    <source>
        <strain evidence="9">Weybridge</strain>
    </source>
</reference>